<sequence>MNSQKTRQSIPEADRAREETVKLLGHLWDCNDDTITIKIPKPPEGVPTKREVVSFLASIYDPMGILSPIIVPIKELTQDLWEEEVSWKEKIPLRITKKWEAIKTTFKQTSYTMPRRLVSVANYKAVQLLLFSDASERHFATAAYLHFQFENSTPVTKLIMAKSKVKPKGTELSIPRLELMAIEIAVNAAMTLTQELELKKLSNIKFFSDSMIALYWVLKREKLTKFVDNRVSKIHTIARSLKEQNLKPSFHHCPTDQNPADIASRGSTIDKLMGNVLWEEGPEFLKRPENEWPIRLEGTINYPSEFRDLIEKEVTWKKPIKANTKKATVLTIAETTIQQDSIVRYKSARSFEKLITTMSMVFRWYTRKLSNKKWNSRLMKKLAESNTDEISRRSLV</sequence>
<evidence type="ECO:0000313" key="1">
    <source>
        <dbReference type="EnsemblMetazoa" id="CJA23308.1"/>
    </source>
</evidence>
<dbReference type="AlphaFoldDB" id="A0A8R1E6R3"/>
<protein>
    <submittedName>
        <fullName evidence="1">Uncharacterized protein</fullName>
    </submittedName>
</protein>
<keyword evidence="2" id="KW-1185">Reference proteome</keyword>
<reference evidence="2" key="1">
    <citation type="submission" date="2010-08" db="EMBL/GenBank/DDBJ databases">
        <authorList>
            <consortium name="Caenorhabditis japonica Sequencing Consortium"/>
            <person name="Wilson R.K."/>
        </authorList>
    </citation>
    <scope>NUCLEOTIDE SEQUENCE [LARGE SCALE GENOMIC DNA]</scope>
    <source>
        <strain evidence="2">DF5081</strain>
    </source>
</reference>
<proteinExistence type="predicted"/>
<dbReference type="InterPro" id="IPR008042">
    <property type="entry name" value="Retrotrans_Pao"/>
</dbReference>
<reference evidence="1" key="2">
    <citation type="submission" date="2022-06" db="UniProtKB">
        <authorList>
            <consortium name="EnsemblMetazoa"/>
        </authorList>
    </citation>
    <scope>IDENTIFICATION</scope>
    <source>
        <strain evidence="1">DF5081</strain>
    </source>
</reference>
<evidence type="ECO:0000313" key="2">
    <source>
        <dbReference type="Proteomes" id="UP000005237"/>
    </source>
</evidence>
<name>A0A8R1E6R3_CAEJA</name>
<dbReference type="Pfam" id="PF05380">
    <property type="entry name" value="Peptidase_A17"/>
    <property type="match status" value="1"/>
</dbReference>
<accession>A0A8R1E6R3</accession>
<dbReference type="EnsemblMetazoa" id="CJA23308.1">
    <property type="protein sequence ID" value="CJA23308.1"/>
    <property type="gene ID" value="WBGene00178880"/>
</dbReference>
<dbReference type="Proteomes" id="UP000005237">
    <property type="component" value="Unassembled WGS sequence"/>
</dbReference>
<dbReference type="PANTHER" id="PTHR47331">
    <property type="entry name" value="PHD-TYPE DOMAIN-CONTAINING PROTEIN"/>
    <property type="match status" value="1"/>
</dbReference>
<organism evidence="1 2">
    <name type="scientific">Caenorhabditis japonica</name>
    <dbReference type="NCBI Taxonomy" id="281687"/>
    <lineage>
        <taxon>Eukaryota</taxon>
        <taxon>Metazoa</taxon>
        <taxon>Ecdysozoa</taxon>
        <taxon>Nematoda</taxon>
        <taxon>Chromadorea</taxon>
        <taxon>Rhabditida</taxon>
        <taxon>Rhabditina</taxon>
        <taxon>Rhabditomorpha</taxon>
        <taxon>Rhabditoidea</taxon>
        <taxon>Rhabditidae</taxon>
        <taxon>Peloderinae</taxon>
        <taxon>Caenorhabditis</taxon>
    </lineage>
</organism>
<dbReference type="PANTHER" id="PTHR47331:SF4">
    <property type="entry name" value="PEPTIDASE S1 DOMAIN-CONTAINING PROTEIN"/>
    <property type="match status" value="1"/>
</dbReference>